<feature type="chain" id="PRO_5019291248" evidence="2">
    <location>
        <begin position="20"/>
        <end position="426"/>
    </location>
</feature>
<accession>A0A436ZSJ3</accession>
<feature type="region of interest" description="Disordered" evidence="1">
    <location>
        <begin position="394"/>
        <end position="426"/>
    </location>
</feature>
<evidence type="ECO:0000313" key="3">
    <source>
        <dbReference type="EMBL" id="RVD81904.1"/>
    </source>
</evidence>
<reference evidence="3 4" key="1">
    <citation type="submission" date="2019-01" db="EMBL/GenBank/DDBJ databases">
        <title>Intercellular communication is required for trap formation in the nematode-trapping fungus Duddingtonia flagrans.</title>
        <authorList>
            <person name="Youssar L."/>
            <person name="Wernet V."/>
            <person name="Hensel N."/>
            <person name="Hildebrandt H.-G."/>
            <person name="Fischer R."/>
        </authorList>
    </citation>
    <scope>NUCLEOTIDE SEQUENCE [LARGE SCALE GENOMIC DNA]</scope>
    <source>
        <strain evidence="3 4">CBS H-5679</strain>
    </source>
</reference>
<comment type="caution">
    <text evidence="3">The sequence shown here is derived from an EMBL/GenBank/DDBJ whole genome shotgun (WGS) entry which is preliminary data.</text>
</comment>
<dbReference type="GeneID" id="93592062"/>
<feature type="region of interest" description="Disordered" evidence="1">
    <location>
        <begin position="297"/>
        <end position="350"/>
    </location>
</feature>
<dbReference type="Proteomes" id="UP000283090">
    <property type="component" value="Unassembled WGS sequence"/>
</dbReference>
<keyword evidence="2" id="KW-0732">Signal</keyword>
<dbReference type="AlphaFoldDB" id="A0A436ZSJ3"/>
<feature type="signal peptide" evidence="2">
    <location>
        <begin position="1"/>
        <end position="19"/>
    </location>
</feature>
<dbReference type="EMBL" id="SAEB01000012">
    <property type="protein sequence ID" value="RVD81904.1"/>
    <property type="molecule type" value="Genomic_DNA"/>
</dbReference>
<feature type="compositionally biased region" description="Polar residues" evidence="1">
    <location>
        <begin position="327"/>
        <end position="337"/>
    </location>
</feature>
<proteinExistence type="predicted"/>
<dbReference type="VEuPathDB" id="FungiDB:DFL_009751"/>
<sequence length="426" mass="46238">MLSKLILPLLAPCIAFVVAQDTITSQGSHEAELEANSYIVTHTTSWEDYLNKPTGLLTNPNAYAIKPTPTTLETVTRPPDIDAKPTATAMAMQKSAPAPNYHEGVEPGLEYATMGQHILFYGAHSEEDIDALGLVIAQAKGLYDVGDLRCYAPYRTSKYLPGSDITGYLESRILACENGYSLRLGTHNMGTAKAERCKYVGVTFSEQFQAGIKNGAAKAITPHIVEDDKYRLIASSYLRKSTWDLRFGFEKKGCPPKDGTDEGKAEYVKVLSLDEWSKYAEENPAFFKFDWPDLLPQTTNPPPPKHVPTLGELPPSGATSAPDPVTTEAQVTGQTSAVMRRDESPPQLEESDNFVAPMESVAKKQAASLLLEAIGVISKAQAPTPTTVAIETPAELPEEPGPTPFDPVDPTFSDPPVHTLSYIQPA</sequence>
<protein>
    <submittedName>
        <fullName evidence="3">Uncharacterized protein</fullName>
    </submittedName>
</protein>
<keyword evidence="4" id="KW-1185">Reference proteome</keyword>
<evidence type="ECO:0000256" key="2">
    <source>
        <dbReference type="SAM" id="SignalP"/>
    </source>
</evidence>
<dbReference type="OrthoDB" id="5323345at2759"/>
<evidence type="ECO:0000256" key="1">
    <source>
        <dbReference type="SAM" id="MobiDB-lite"/>
    </source>
</evidence>
<gene>
    <name evidence="3" type="ORF">DFL_009751</name>
</gene>
<dbReference type="RefSeq" id="XP_067487448.1">
    <property type="nucleotide sequence ID" value="XM_067639685.1"/>
</dbReference>
<organism evidence="3 4">
    <name type="scientific">Arthrobotrys flagrans</name>
    <name type="common">Nematode-trapping fungus</name>
    <name type="synonym">Trichothecium flagrans</name>
    <dbReference type="NCBI Taxonomy" id="97331"/>
    <lineage>
        <taxon>Eukaryota</taxon>
        <taxon>Fungi</taxon>
        <taxon>Dikarya</taxon>
        <taxon>Ascomycota</taxon>
        <taxon>Pezizomycotina</taxon>
        <taxon>Orbiliomycetes</taxon>
        <taxon>Orbiliales</taxon>
        <taxon>Orbiliaceae</taxon>
        <taxon>Arthrobotrys</taxon>
    </lineage>
</organism>
<name>A0A436ZSJ3_ARTFL</name>
<evidence type="ECO:0000313" key="4">
    <source>
        <dbReference type="Proteomes" id="UP000283090"/>
    </source>
</evidence>